<evidence type="ECO:0000259" key="5">
    <source>
        <dbReference type="PROSITE" id="PS50234"/>
    </source>
</evidence>
<protein>
    <submittedName>
        <fullName evidence="6">VWA domain-containing protein</fullName>
    </submittedName>
</protein>
<keyword evidence="3" id="KW-1133">Transmembrane helix</keyword>
<dbReference type="RefSeq" id="WP_160627093.1">
    <property type="nucleotide sequence ID" value="NZ_CP047593.1"/>
</dbReference>
<dbReference type="Gene3D" id="3.40.50.410">
    <property type="entry name" value="von Willebrand factor, type A domain"/>
    <property type="match status" value="1"/>
</dbReference>
<dbReference type="KEGG" id="taer:GT409_03800"/>
<dbReference type="InterPro" id="IPR050768">
    <property type="entry name" value="UPF0353/GerABKA_families"/>
</dbReference>
<gene>
    <name evidence="6" type="ORF">GT409_03800</name>
</gene>
<keyword evidence="1" id="KW-1003">Cell membrane</keyword>
<organism evidence="6 7">
    <name type="scientific">Tichowtungia aerotolerans</name>
    <dbReference type="NCBI Taxonomy" id="2697043"/>
    <lineage>
        <taxon>Bacteria</taxon>
        <taxon>Pseudomonadati</taxon>
        <taxon>Kiritimatiellota</taxon>
        <taxon>Tichowtungiia</taxon>
        <taxon>Tichowtungiales</taxon>
        <taxon>Tichowtungiaceae</taxon>
        <taxon>Tichowtungia</taxon>
    </lineage>
</organism>
<dbReference type="SMART" id="SM00327">
    <property type="entry name" value="VWA"/>
    <property type="match status" value="1"/>
</dbReference>
<evidence type="ECO:0000256" key="1">
    <source>
        <dbReference type="ARBA" id="ARBA00022475"/>
    </source>
</evidence>
<dbReference type="Proteomes" id="UP000464954">
    <property type="component" value="Chromosome"/>
</dbReference>
<proteinExistence type="predicted"/>
<evidence type="ECO:0000256" key="2">
    <source>
        <dbReference type="ARBA" id="ARBA00022692"/>
    </source>
</evidence>
<evidence type="ECO:0000256" key="4">
    <source>
        <dbReference type="ARBA" id="ARBA00023136"/>
    </source>
</evidence>
<dbReference type="PANTHER" id="PTHR22550">
    <property type="entry name" value="SPORE GERMINATION PROTEIN"/>
    <property type="match status" value="1"/>
</dbReference>
<evidence type="ECO:0000256" key="3">
    <source>
        <dbReference type="ARBA" id="ARBA00022989"/>
    </source>
</evidence>
<dbReference type="NCBIfam" id="TIGR02226">
    <property type="entry name" value="two_anch"/>
    <property type="match status" value="1"/>
</dbReference>
<keyword evidence="2" id="KW-0812">Transmembrane</keyword>
<dbReference type="InterPro" id="IPR002035">
    <property type="entry name" value="VWF_A"/>
</dbReference>
<dbReference type="InterPro" id="IPR011933">
    <property type="entry name" value="Double_TM_dom"/>
</dbReference>
<dbReference type="PANTHER" id="PTHR22550:SF5">
    <property type="entry name" value="LEUCINE ZIPPER PROTEIN 4"/>
    <property type="match status" value="1"/>
</dbReference>
<dbReference type="InterPro" id="IPR036465">
    <property type="entry name" value="vWFA_dom_sf"/>
</dbReference>
<name>A0A6P1M940_9BACT</name>
<dbReference type="Pfam" id="PF07584">
    <property type="entry name" value="BatA"/>
    <property type="match status" value="1"/>
</dbReference>
<sequence length="328" mass="36497">MTFAYPFMLLLLPIALLLLRRRRFNAIEISSLNGWRDAAEPRRVRRLKLMNILRAAACALLIIAMAGPQTERPVNEEVRQGIAIEMLLDISSSMDRNIKGSGGEQTTRMEAAKKAVEAFIGNRPDDLIGLITFARYADTLSPLTFGHEALIQLVQDVEIQDRPNEDGTAYGDALSLACAHLDRMNEWNDEEQQPIQSKTIILLTDGENNCGLHLPQEAAGLAKNWGIRIYAISLGDADEKDLTDAEQLLEIISDGTGGGFWKIYDIDELSETYARIDELETSAIKSATLVHTEHTPVFTFFALPALLLLLTERIFNATALRITEEDEA</sequence>
<keyword evidence="7" id="KW-1185">Reference proteome</keyword>
<feature type="domain" description="VWFA" evidence="5">
    <location>
        <begin position="83"/>
        <end position="276"/>
    </location>
</feature>
<evidence type="ECO:0000313" key="6">
    <source>
        <dbReference type="EMBL" id="QHI68608.1"/>
    </source>
</evidence>
<dbReference type="InterPro" id="IPR024163">
    <property type="entry name" value="Aerotolerance_reg_N"/>
</dbReference>
<dbReference type="PROSITE" id="PS50234">
    <property type="entry name" value="VWFA"/>
    <property type="match status" value="1"/>
</dbReference>
<dbReference type="AlphaFoldDB" id="A0A6P1M940"/>
<dbReference type="EMBL" id="CP047593">
    <property type="protein sequence ID" value="QHI68608.1"/>
    <property type="molecule type" value="Genomic_DNA"/>
</dbReference>
<evidence type="ECO:0000313" key="7">
    <source>
        <dbReference type="Proteomes" id="UP000464954"/>
    </source>
</evidence>
<reference evidence="6 7" key="1">
    <citation type="submission" date="2020-01" db="EMBL/GenBank/DDBJ databases">
        <title>Ponticoccus aerotolerans gen. nov., sp. nov., an anaerobic bacterium and proposal of Ponticoccusceae fam. nov., Ponticoccusles ord. nov. and Ponticoccuse classis nov. in the phylum Kiritimatiellaeota.</title>
        <authorList>
            <person name="Zhou L.Y."/>
            <person name="Du Z.J."/>
        </authorList>
    </citation>
    <scope>NUCLEOTIDE SEQUENCE [LARGE SCALE GENOMIC DNA]</scope>
    <source>
        <strain evidence="6 7">S-5007</strain>
    </source>
</reference>
<accession>A0A6P1M940</accession>
<dbReference type="Pfam" id="PF13519">
    <property type="entry name" value="VWA_2"/>
    <property type="match status" value="1"/>
</dbReference>
<keyword evidence="4" id="KW-0472">Membrane</keyword>
<dbReference type="SUPFAM" id="SSF53300">
    <property type="entry name" value="vWA-like"/>
    <property type="match status" value="1"/>
</dbReference>